<name>A0A0F9G076_9ZZZZ</name>
<sequence>MMNHANLYSSAHLIVAAIRILEHRNSSPPSVENICDTLSVSLEQGNLLFRKLEELKIIEVVEGPYGTRLFVRNHVMIEEIPKDSKKNGIEEEIKQFQNTKKDYTKKIESFQAKQAEKQKNLFAELEKKMKKDLSNK</sequence>
<feature type="coiled-coil region" evidence="1">
    <location>
        <begin position="86"/>
        <end position="135"/>
    </location>
</feature>
<evidence type="ECO:0000256" key="1">
    <source>
        <dbReference type="SAM" id="Coils"/>
    </source>
</evidence>
<dbReference type="AlphaFoldDB" id="A0A0F9G076"/>
<reference evidence="2" key="1">
    <citation type="journal article" date="2015" name="Nature">
        <title>Complex archaea that bridge the gap between prokaryotes and eukaryotes.</title>
        <authorList>
            <person name="Spang A."/>
            <person name="Saw J.H."/>
            <person name="Jorgensen S.L."/>
            <person name="Zaremba-Niedzwiedzka K."/>
            <person name="Martijn J."/>
            <person name="Lind A.E."/>
            <person name="van Eijk R."/>
            <person name="Schleper C."/>
            <person name="Guy L."/>
            <person name="Ettema T.J."/>
        </authorList>
    </citation>
    <scope>NUCLEOTIDE SEQUENCE</scope>
</reference>
<organism evidence="2">
    <name type="scientific">marine sediment metagenome</name>
    <dbReference type="NCBI Taxonomy" id="412755"/>
    <lineage>
        <taxon>unclassified sequences</taxon>
        <taxon>metagenomes</taxon>
        <taxon>ecological metagenomes</taxon>
    </lineage>
</organism>
<protein>
    <submittedName>
        <fullName evidence="2">Uncharacterized protein</fullName>
    </submittedName>
</protein>
<evidence type="ECO:0000313" key="2">
    <source>
        <dbReference type="EMBL" id="KKL56777.1"/>
    </source>
</evidence>
<comment type="caution">
    <text evidence="2">The sequence shown here is derived from an EMBL/GenBank/DDBJ whole genome shotgun (WGS) entry which is preliminary data.</text>
</comment>
<proteinExistence type="predicted"/>
<gene>
    <name evidence="2" type="ORF">LCGC14_2242010</name>
</gene>
<accession>A0A0F9G076</accession>
<dbReference type="EMBL" id="LAZR01030380">
    <property type="protein sequence ID" value="KKL56777.1"/>
    <property type="molecule type" value="Genomic_DNA"/>
</dbReference>
<keyword evidence="1" id="KW-0175">Coiled coil</keyword>